<dbReference type="EMBL" id="CM008052">
    <property type="protein sequence ID" value="PVH35488.1"/>
    <property type="molecule type" value="Genomic_DNA"/>
</dbReference>
<evidence type="ECO:0000256" key="1">
    <source>
        <dbReference type="SAM" id="MobiDB-lite"/>
    </source>
</evidence>
<sequence length="63" mass="7149">MLVYQARHGHHCPDLRMALPAVELTQGLDHSEATQPKLQPDFRGSHAKHCQKKPNKIITHEDS</sequence>
<accession>A0A2T8ICV5</accession>
<feature type="region of interest" description="Disordered" evidence="1">
    <location>
        <begin position="28"/>
        <end position="63"/>
    </location>
</feature>
<proteinExistence type="predicted"/>
<reference evidence="2" key="1">
    <citation type="submission" date="2018-04" db="EMBL/GenBank/DDBJ databases">
        <title>WGS assembly of Panicum hallii.</title>
        <authorList>
            <person name="Lovell J."/>
            <person name="Jenkins J."/>
            <person name="Lowry D."/>
            <person name="Mamidi S."/>
            <person name="Sreedasyam A."/>
            <person name="Weng X."/>
            <person name="Barry K."/>
            <person name="Bonette J."/>
            <person name="Campitelli B."/>
            <person name="Daum C."/>
            <person name="Gordon S."/>
            <person name="Gould B."/>
            <person name="Lipzen A."/>
            <person name="Macqueen A."/>
            <person name="Palacio-Mejia J."/>
            <person name="Plott C."/>
            <person name="Shakirov E."/>
            <person name="Shu S."/>
            <person name="Yoshinaga Y."/>
            <person name="Zane M."/>
            <person name="Rokhsar D."/>
            <person name="Grimwood J."/>
            <person name="Schmutz J."/>
            <person name="Juenger T."/>
        </authorList>
    </citation>
    <scope>NUCLEOTIDE SEQUENCE [LARGE SCALE GENOMIC DNA]</scope>
    <source>
        <strain evidence="2">FIL2</strain>
    </source>
</reference>
<dbReference type="AlphaFoldDB" id="A0A2T8ICV5"/>
<evidence type="ECO:0000313" key="2">
    <source>
        <dbReference type="EMBL" id="PVH35488.1"/>
    </source>
</evidence>
<organism evidence="2">
    <name type="scientific">Panicum hallii</name>
    <dbReference type="NCBI Taxonomy" id="206008"/>
    <lineage>
        <taxon>Eukaryota</taxon>
        <taxon>Viridiplantae</taxon>
        <taxon>Streptophyta</taxon>
        <taxon>Embryophyta</taxon>
        <taxon>Tracheophyta</taxon>
        <taxon>Spermatophyta</taxon>
        <taxon>Magnoliopsida</taxon>
        <taxon>Liliopsida</taxon>
        <taxon>Poales</taxon>
        <taxon>Poaceae</taxon>
        <taxon>PACMAD clade</taxon>
        <taxon>Panicoideae</taxon>
        <taxon>Panicodae</taxon>
        <taxon>Paniceae</taxon>
        <taxon>Panicinae</taxon>
        <taxon>Panicum</taxon>
        <taxon>Panicum sect. Panicum</taxon>
    </lineage>
</organism>
<name>A0A2T8ICV5_9POAL</name>
<dbReference type="Gramene" id="PVH35488">
    <property type="protein sequence ID" value="PVH35488"/>
    <property type="gene ID" value="PAHAL_7G197700"/>
</dbReference>
<gene>
    <name evidence="2" type="ORF">PAHAL_7G197700</name>
</gene>
<protein>
    <submittedName>
        <fullName evidence="2">Uncharacterized protein</fullName>
    </submittedName>
</protein>
<dbReference type="Proteomes" id="UP000243499">
    <property type="component" value="Chromosome 7"/>
</dbReference>
<feature type="compositionally biased region" description="Basic residues" evidence="1">
    <location>
        <begin position="45"/>
        <end position="55"/>
    </location>
</feature>